<feature type="domain" description="PDZ" evidence="1">
    <location>
        <begin position="48"/>
        <end position="137"/>
    </location>
</feature>
<dbReference type="RefSeq" id="WP_093026252.1">
    <property type="nucleotide sequence ID" value="NZ_FPBK01000016.1"/>
</dbReference>
<accession>A0A1I7II42</accession>
<dbReference type="SMART" id="SM00228">
    <property type="entry name" value="PDZ"/>
    <property type="match status" value="1"/>
</dbReference>
<keyword evidence="3" id="KW-1185">Reference proteome</keyword>
<dbReference type="Proteomes" id="UP000199138">
    <property type="component" value="Unassembled WGS sequence"/>
</dbReference>
<dbReference type="Gene3D" id="2.30.42.10">
    <property type="match status" value="1"/>
</dbReference>
<evidence type="ECO:0000313" key="3">
    <source>
        <dbReference type="Proteomes" id="UP000199138"/>
    </source>
</evidence>
<sequence length="152" mass="17435">MVGSFTLEGIPLSISTDQKGSLSNPNYLGILGNNILEKFTIVIDPKHQFLGLKPAENYQKKYKHIFKSNGFKENPDDTSSWILSFAYEDSPALKAGLREDDLIVAVNDVSIKELHLAEFIKNIKKNQKVRLKVKRKEKYVTIKFKWKPVLKR</sequence>
<organism evidence="2 3">
    <name type="scientific">Pustulibacterium marinum</name>
    <dbReference type="NCBI Taxonomy" id="1224947"/>
    <lineage>
        <taxon>Bacteria</taxon>
        <taxon>Pseudomonadati</taxon>
        <taxon>Bacteroidota</taxon>
        <taxon>Flavobacteriia</taxon>
        <taxon>Flavobacteriales</taxon>
        <taxon>Flavobacteriaceae</taxon>
        <taxon>Pustulibacterium</taxon>
    </lineage>
</organism>
<reference evidence="2 3" key="1">
    <citation type="submission" date="2016-10" db="EMBL/GenBank/DDBJ databases">
        <authorList>
            <person name="de Groot N.N."/>
        </authorList>
    </citation>
    <scope>NUCLEOTIDE SEQUENCE [LARGE SCALE GENOMIC DNA]</scope>
    <source>
        <strain evidence="2 3">CGMCC 1.12333</strain>
    </source>
</reference>
<dbReference type="OrthoDB" id="3521766at2"/>
<name>A0A1I7II42_9FLAO</name>
<dbReference type="AlphaFoldDB" id="A0A1I7II42"/>
<gene>
    <name evidence="2" type="ORF">SAMN05216480_11673</name>
</gene>
<evidence type="ECO:0000313" key="2">
    <source>
        <dbReference type="EMBL" id="SFU72585.1"/>
    </source>
</evidence>
<dbReference type="SUPFAM" id="SSF50156">
    <property type="entry name" value="PDZ domain-like"/>
    <property type="match status" value="1"/>
</dbReference>
<dbReference type="InterPro" id="IPR041489">
    <property type="entry name" value="PDZ_6"/>
</dbReference>
<proteinExistence type="predicted"/>
<dbReference type="STRING" id="1224947.SAMN05216480_11673"/>
<dbReference type="InterPro" id="IPR036034">
    <property type="entry name" value="PDZ_sf"/>
</dbReference>
<dbReference type="Pfam" id="PF17820">
    <property type="entry name" value="PDZ_6"/>
    <property type="match status" value="1"/>
</dbReference>
<dbReference type="InterPro" id="IPR001478">
    <property type="entry name" value="PDZ"/>
</dbReference>
<evidence type="ECO:0000259" key="1">
    <source>
        <dbReference type="SMART" id="SM00228"/>
    </source>
</evidence>
<protein>
    <submittedName>
        <fullName evidence="2">PDZ domain-containing protein</fullName>
    </submittedName>
</protein>
<dbReference type="EMBL" id="FPBK01000016">
    <property type="protein sequence ID" value="SFU72585.1"/>
    <property type="molecule type" value="Genomic_DNA"/>
</dbReference>